<evidence type="ECO:0000259" key="3">
    <source>
        <dbReference type="Pfam" id="PF08241"/>
    </source>
</evidence>
<evidence type="ECO:0000313" key="4">
    <source>
        <dbReference type="EMBL" id="GLR72141.1"/>
    </source>
</evidence>
<dbReference type="AlphaFoldDB" id="A0AA37SZ77"/>
<dbReference type="InterPro" id="IPR050602">
    <property type="entry name" value="Malonyl-ACP_OMT"/>
</dbReference>
<comment type="caution">
    <text evidence="4">The sequence shown here is derived from an EMBL/GenBank/DDBJ whole genome shotgun (WGS) entry which is preliminary data.</text>
</comment>
<dbReference type="InterPro" id="IPR029063">
    <property type="entry name" value="SAM-dependent_MTases_sf"/>
</dbReference>
<dbReference type="EMBL" id="BSOT01000007">
    <property type="protein sequence ID" value="GLR72141.1"/>
    <property type="molecule type" value="Genomic_DNA"/>
</dbReference>
<accession>A0AA37SZ77</accession>
<evidence type="ECO:0000256" key="2">
    <source>
        <dbReference type="ARBA" id="ARBA00022679"/>
    </source>
</evidence>
<gene>
    <name evidence="4" type="ORF">GCM10007852_30490</name>
</gene>
<keyword evidence="1" id="KW-0489">Methyltransferase</keyword>
<feature type="domain" description="Methyltransferase type 11" evidence="3">
    <location>
        <begin position="80"/>
        <end position="188"/>
    </location>
</feature>
<sequence>MLSRPSTNDAMQVKRKQRIRHDDHFSTRKSVEKCFDKAALNYDANADVQKKAVSLLHQQVMLSEVQGTNATRVQSAQISLDIGCGTGAIYRQLQSDIAYKSGAQNAQWLHLDISHAMLAKARNLNDATWSSPHLANRPVSHFTQGDAYHLPVQSNVIQHVYSSMALQWCNNTALVLAEISRILSTGGAAHLAIMIAPSFSHISECWQRAGYAPRVNTFLNAEDWITSLPASLELVSSNEQCITSQHKNLRELLVSIKSVGANATTTRSSIPSTTTTAATASIAATTVDKVDNASQIKCLTRGELHDVEKECSASNEGFMLDYHLLFLHLRKR</sequence>
<dbReference type="CDD" id="cd02440">
    <property type="entry name" value="AdoMet_MTases"/>
    <property type="match status" value="1"/>
</dbReference>
<dbReference type="GO" id="GO:0032259">
    <property type="term" value="P:methylation"/>
    <property type="evidence" value="ECO:0007669"/>
    <property type="project" value="UniProtKB-KW"/>
</dbReference>
<proteinExistence type="predicted"/>
<dbReference type="GO" id="GO:0008757">
    <property type="term" value="F:S-adenosylmethionine-dependent methyltransferase activity"/>
    <property type="evidence" value="ECO:0007669"/>
    <property type="project" value="InterPro"/>
</dbReference>
<dbReference type="RefSeq" id="WP_284218506.1">
    <property type="nucleotide sequence ID" value="NZ_BSOT01000007.1"/>
</dbReference>
<evidence type="ECO:0000256" key="1">
    <source>
        <dbReference type="ARBA" id="ARBA00022603"/>
    </source>
</evidence>
<dbReference type="Gene3D" id="3.40.50.150">
    <property type="entry name" value="Vaccinia Virus protein VP39"/>
    <property type="match status" value="1"/>
</dbReference>
<keyword evidence="5" id="KW-1185">Reference proteome</keyword>
<dbReference type="SUPFAM" id="SSF53335">
    <property type="entry name" value="S-adenosyl-L-methionine-dependent methyltransferases"/>
    <property type="match status" value="1"/>
</dbReference>
<reference evidence="4" key="2">
    <citation type="submission" date="2023-01" db="EMBL/GenBank/DDBJ databases">
        <title>Draft genome sequence of Agaribacter marinus strain NBRC 110023.</title>
        <authorList>
            <person name="Sun Q."/>
            <person name="Mori K."/>
        </authorList>
    </citation>
    <scope>NUCLEOTIDE SEQUENCE</scope>
    <source>
        <strain evidence="4">NBRC 110023</strain>
    </source>
</reference>
<name>A0AA37SZ77_9ALTE</name>
<evidence type="ECO:0000313" key="5">
    <source>
        <dbReference type="Proteomes" id="UP001156601"/>
    </source>
</evidence>
<keyword evidence="2" id="KW-0808">Transferase</keyword>
<organism evidence="4 5">
    <name type="scientific">Agaribacter marinus</name>
    <dbReference type="NCBI Taxonomy" id="1431249"/>
    <lineage>
        <taxon>Bacteria</taxon>
        <taxon>Pseudomonadati</taxon>
        <taxon>Pseudomonadota</taxon>
        <taxon>Gammaproteobacteria</taxon>
        <taxon>Alteromonadales</taxon>
        <taxon>Alteromonadaceae</taxon>
        <taxon>Agaribacter</taxon>
    </lineage>
</organism>
<dbReference type="Pfam" id="PF08241">
    <property type="entry name" value="Methyltransf_11"/>
    <property type="match status" value="1"/>
</dbReference>
<protein>
    <recommendedName>
        <fullName evidence="3">Methyltransferase type 11 domain-containing protein</fullName>
    </recommendedName>
</protein>
<dbReference type="PANTHER" id="PTHR13090">
    <property type="entry name" value="ARGININE-HYDROXYLASE NDUFAF5, MITOCHONDRIAL"/>
    <property type="match status" value="1"/>
</dbReference>
<reference evidence="4" key="1">
    <citation type="journal article" date="2014" name="Int. J. Syst. Evol. Microbiol.">
        <title>Complete genome sequence of Corynebacterium casei LMG S-19264T (=DSM 44701T), isolated from a smear-ripened cheese.</title>
        <authorList>
            <consortium name="US DOE Joint Genome Institute (JGI-PGF)"/>
            <person name="Walter F."/>
            <person name="Albersmeier A."/>
            <person name="Kalinowski J."/>
            <person name="Ruckert C."/>
        </authorList>
    </citation>
    <scope>NUCLEOTIDE SEQUENCE</scope>
    <source>
        <strain evidence="4">NBRC 110023</strain>
    </source>
</reference>
<dbReference type="PANTHER" id="PTHR13090:SF1">
    <property type="entry name" value="ARGININE-HYDROXYLASE NDUFAF5, MITOCHONDRIAL"/>
    <property type="match status" value="1"/>
</dbReference>
<dbReference type="Proteomes" id="UP001156601">
    <property type="component" value="Unassembled WGS sequence"/>
</dbReference>
<dbReference type="InterPro" id="IPR013216">
    <property type="entry name" value="Methyltransf_11"/>
</dbReference>